<evidence type="ECO:0000259" key="2">
    <source>
        <dbReference type="PROSITE" id="PS50206"/>
    </source>
</evidence>
<dbReference type="EMBL" id="JAUOPG010000004">
    <property type="protein sequence ID" value="MDO6453513.1"/>
    <property type="molecule type" value="Genomic_DNA"/>
</dbReference>
<feature type="domain" description="Rhodanese" evidence="2">
    <location>
        <begin position="73"/>
        <end position="184"/>
    </location>
</feature>
<name>A0AAW7XJF5_9GAMM</name>
<dbReference type="InterPro" id="IPR001763">
    <property type="entry name" value="Rhodanese-like_dom"/>
</dbReference>
<dbReference type="CDD" id="cd00158">
    <property type="entry name" value="RHOD"/>
    <property type="match status" value="1"/>
</dbReference>
<evidence type="ECO:0000256" key="1">
    <source>
        <dbReference type="SAM" id="SignalP"/>
    </source>
</evidence>
<keyword evidence="1" id="KW-0732">Signal</keyword>
<gene>
    <name evidence="3" type="ORF">Q4490_08045</name>
</gene>
<proteinExistence type="predicted"/>
<dbReference type="RefSeq" id="WP_303496221.1">
    <property type="nucleotide sequence ID" value="NZ_CAXPFL010000009.1"/>
</dbReference>
<reference evidence="3" key="1">
    <citation type="submission" date="2023-07" db="EMBL/GenBank/DDBJ databases">
        <title>Genome content predicts the carbon catabolic preferences of heterotrophic bacteria.</title>
        <authorList>
            <person name="Gralka M."/>
        </authorList>
    </citation>
    <scope>NUCLEOTIDE SEQUENCE</scope>
    <source>
        <strain evidence="3">I2M16</strain>
    </source>
</reference>
<sequence length="193" mass="21784">MKNNAIWLCLLMSSTVFAAPEPPATQWPGVELTEASLFSNAGYRIKRFRSPTPPTHEQATVIDTQTLLRMLAKQPDLPLIDVRPADITNGIFIYSAPHLSLPDSVWLPNVGKGVLDNDTTDYYRKHLTRLTEGDKNNPVVLFCRADCWMSWNAAKRAANWGYTQLYWYRDGIDGWEEADKTLVSVTPTLLGQE</sequence>
<dbReference type="InterPro" id="IPR022376">
    <property type="entry name" value="PQQ_CXXCW"/>
</dbReference>
<feature type="signal peptide" evidence="1">
    <location>
        <begin position="1"/>
        <end position="18"/>
    </location>
</feature>
<protein>
    <submittedName>
        <fullName evidence="3">Rhodanese-like domain-containing protein</fullName>
    </submittedName>
</protein>
<dbReference type="Proteomes" id="UP001169862">
    <property type="component" value="Unassembled WGS sequence"/>
</dbReference>
<dbReference type="AlphaFoldDB" id="A0AAW7XJF5"/>
<organism evidence="3 4">
    <name type="scientific">Neptunomonas phycophila</name>
    <dbReference type="NCBI Taxonomy" id="1572645"/>
    <lineage>
        <taxon>Bacteria</taxon>
        <taxon>Pseudomonadati</taxon>
        <taxon>Pseudomonadota</taxon>
        <taxon>Gammaproteobacteria</taxon>
        <taxon>Oceanospirillales</taxon>
        <taxon>Oceanospirillaceae</taxon>
        <taxon>Neptunomonas</taxon>
    </lineage>
</organism>
<evidence type="ECO:0000313" key="4">
    <source>
        <dbReference type="Proteomes" id="UP001169862"/>
    </source>
</evidence>
<dbReference type="PROSITE" id="PS50206">
    <property type="entry name" value="RHODANESE_3"/>
    <property type="match status" value="1"/>
</dbReference>
<accession>A0AAW7XJF5</accession>
<evidence type="ECO:0000313" key="3">
    <source>
        <dbReference type="EMBL" id="MDO6453513.1"/>
    </source>
</evidence>
<dbReference type="NCBIfam" id="TIGR03865">
    <property type="entry name" value="PQQ_CXXCW"/>
    <property type="match status" value="1"/>
</dbReference>
<comment type="caution">
    <text evidence="3">The sequence shown here is derived from an EMBL/GenBank/DDBJ whole genome shotgun (WGS) entry which is preliminary data.</text>
</comment>
<dbReference type="Pfam" id="PF00581">
    <property type="entry name" value="Rhodanese"/>
    <property type="match status" value="1"/>
</dbReference>
<feature type="chain" id="PRO_5043465468" evidence="1">
    <location>
        <begin position="19"/>
        <end position="193"/>
    </location>
</feature>
<dbReference type="InterPro" id="IPR036873">
    <property type="entry name" value="Rhodanese-like_dom_sf"/>
</dbReference>
<dbReference type="SUPFAM" id="SSF52821">
    <property type="entry name" value="Rhodanese/Cell cycle control phosphatase"/>
    <property type="match status" value="1"/>
</dbReference>
<dbReference type="Gene3D" id="3.40.250.10">
    <property type="entry name" value="Rhodanese-like domain"/>
    <property type="match status" value="1"/>
</dbReference>